<dbReference type="SUPFAM" id="SSF46689">
    <property type="entry name" value="Homeodomain-like"/>
    <property type="match status" value="1"/>
</dbReference>
<evidence type="ECO:0000259" key="3">
    <source>
        <dbReference type="PROSITE" id="PS50977"/>
    </source>
</evidence>
<dbReference type="PRINTS" id="PR00455">
    <property type="entry name" value="HTHTETR"/>
</dbReference>
<dbReference type="InterPro" id="IPR050109">
    <property type="entry name" value="HTH-type_TetR-like_transc_reg"/>
</dbReference>
<gene>
    <name evidence="4" type="primary">acrR</name>
    <name evidence="4" type="ORF">NTH_03183</name>
</gene>
<evidence type="ECO:0000313" key="5">
    <source>
        <dbReference type="Proteomes" id="UP001342418"/>
    </source>
</evidence>
<reference evidence="4 5" key="1">
    <citation type="submission" date="2018-07" db="EMBL/GenBank/DDBJ databases">
        <title>Genome sequence of Nitratireductor thuwali#1536.</title>
        <authorList>
            <person name="Michoud G."/>
            <person name="Merlino G."/>
            <person name="Sefrji F.O."/>
            <person name="Daffonchio D."/>
        </authorList>
    </citation>
    <scope>NUCLEOTIDE SEQUENCE [LARGE SCALE GENOMIC DNA]</scope>
    <source>
        <strain evidence="5">Nit1536</strain>
    </source>
</reference>
<keyword evidence="1 2" id="KW-0238">DNA-binding</keyword>
<accession>A0ABY5MN21</accession>
<name>A0ABY5MN21_9HYPH</name>
<protein>
    <submittedName>
        <fullName evidence="4">HTH-type transcriptional regulator AcrR</fullName>
    </submittedName>
</protein>
<dbReference type="PANTHER" id="PTHR30055">
    <property type="entry name" value="HTH-TYPE TRANSCRIPTIONAL REGULATOR RUTR"/>
    <property type="match status" value="1"/>
</dbReference>
<feature type="domain" description="HTH tetR-type" evidence="3">
    <location>
        <begin position="8"/>
        <end position="68"/>
    </location>
</feature>
<dbReference type="EMBL" id="CP030941">
    <property type="protein sequence ID" value="UUP18699.1"/>
    <property type="molecule type" value="Genomic_DNA"/>
</dbReference>
<dbReference type="SUPFAM" id="SSF48498">
    <property type="entry name" value="Tetracyclin repressor-like, C-terminal domain"/>
    <property type="match status" value="1"/>
</dbReference>
<organism evidence="4 5">
    <name type="scientific">Nitratireductor thuwali</name>
    <dbReference type="NCBI Taxonomy" id="2267699"/>
    <lineage>
        <taxon>Bacteria</taxon>
        <taxon>Pseudomonadati</taxon>
        <taxon>Pseudomonadota</taxon>
        <taxon>Alphaproteobacteria</taxon>
        <taxon>Hyphomicrobiales</taxon>
        <taxon>Phyllobacteriaceae</taxon>
        <taxon>Nitratireductor</taxon>
    </lineage>
</organism>
<dbReference type="PROSITE" id="PS50977">
    <property type="entry name" value="HTH_TETR_2"/>
    <property type="match status" value="1"/>
</dbReference>
<evidence type="ECO:0000313" key="4">
    <source>
        <dbReference type="EMBL" id="UUP18699.1"/>
    </source>
</evidence>
<dbReference type="InterPro" id="IPR036271">
    <property type="entry name" value="Tet_transcr_reg_TetR-rel_C_sf"/>
</dbReference>
<evidence type="ECO:0000256" key="1">
    <source>
        <dbReference type="ARBA" id="ARBA00023125"/>
    </source>
</evidence>
<dbReference type="PANTHER" id="PTHR30055:SF181">
    <property type="entry name" value="BLR6905 PROTEIN"/>
    <property type="match status" value="1"/>
</dbReference>
<dbReference type="Proteomes" id="UP001342418">
    <property type="component" value="Chromosome"/>
</dbReference>
<dbReference type="Pfam" id="PF17939">
    <property type="entry name" value="TetR_C_30"/>
    <property type="match status" value="1"/>
</dbReference>
<dbReference type="RefSeq" id="WP_338530912.1">
    <property type="nucleotide sequence ID" value="NZ_CP030941.1"/>
</dbReference>
<sequence>MAKTSTSREIRPAILDEAEKLFAQRGFGAVALREIARAAGVNVGSITYHFGDKLGLLEAIYARHTRPMNARRLELIGEAQRVEDLDQRLTAILRGYLLPTFTSSDDLAGGGARFTRLRAMLSAEGNPQAREIIARSFDATTRVFIDAIAGCLPGARRQDIVWRSQFLLGSLYYTLINPERVERLSDGAIDAADQDAAIAQIVDASFASFRALSRPGAHSAPKLENTE</sequence>
<dbReference type="Gene3D" id="1.10.357.10">
    <property type="entry name" value="Tetracycline Repressor, domain 2"/>
    <property type="match status" value="1"/>
</dbReference>
<feature type="DNA-binding region" description="H-T-H motif" evidence="2">
    <location>
        <begin position="31"/>
        <end position="50"/>
    </location>
</feature>
<dbReference type="InterPro" id="IPR001647">
    <property type="entry name" value="HTH_TetR"/>
</dbReference>
<keyword evidence="5" id="KW-1185">Reference proteome</keyword>
<evidence type="ECO:0000256" key="2">
    <source>
        <dbReference type="PROSITE-ProRule" id="PRU00335"/>
    </source>
</evidence>
<dbReference type="Pfam" id="PF00440">
    <property type="entry name" value="TetR_N"/>
    <property type="match status" value="1"/>
</dbReference>
<dbReference type="InterPro" id="IPR041586">
    <property type="entry name" value="PsrA_TetR_C"/>
</dbReference>
<dbReference type="InterPro" id="IPR009057">
    <property type="entry name" value="Homeodomain-like_sf"/>
</dbReference>
<proteinExistence type="predicted"/>